<comment type="subcellular location">
    <subcellularLocation>
        <location evidence="1">Membrane</location>
    </subcellularLocation>
</comment>
<evidence type="ECO:0008006" key="11">
    <source>
        <dbReference type="Google" id="ProtNLM"/>
    </source>
</evidence>
<evidence type="ECO:0000256" key="2">
    <source>
        <dbReference type="ARBA" id="ARBA00022692"/>
    </source>
</evidence>
<feature type="transmembrane region" description="Helical" evidence="5">
    <location>
        <begin position="397"/>
        <end position="418"/>
    </location>
</feature>
<dbReference type="InterPro" id="IPR050671">
    <property type="entry name" value="CD300_family_receptors"/>
</dbReference>
<evidence type="ECO:0000256" key="5">
    <source>
        <dbReference type="SAM" id="Phobius"/>
    </source>
</evidence>
<dbReference type="InterPro" id="IPR013106">
    <property type="entry name" value="Ig_V-set"/>
</dbReference>
<dbReference type="PANTHER" id="PTHR11860">
    <property type="entry name" value="POLYMERIC-IMMUNOGLOBULIN RECEPTOR"/>
    <property type="match status" value="1"/>
</dbReference>
<feature type="domain" description="Immunoglobulin" evidence="8">
    <location>
        <begin position="243"/>
        <end position="345"/>
    </location>
</feature>
<gene>
    <name evidence="9" type="primary">LOC121845219</name>
</gene>
<feature type="domain" description="Immunoglobulin" evidence="8">
    <location>
        <begin position="19"/>
        <end position="123"/>
    </location>
</feature>
<evidence type="ECO:0000259" key="8">
    <source>
        <dbReference type="SMART" id="SM00409"/>
    </source>
</evidence>
<reference evidence="10" key="1">
    <citation type="journal article" date="2018" name="PLoS ONE">
        <title>Chinook salmon (Oncorhynchus tshawytscha) genome and transcriptome.</title>
        <authorList>
            <person name="Christensen K.A."/>
            <person name="Leong J.S."/>
            <person name="Sakhrani D."/>
            <person name="Biagi C.A."/>
            <person name="Minkley D.R."/>
            <person name="Withler R.E."/>
            <person name="Rondeau E.B."/>
            <person name="Koop B.F."/>
            <person name="Devlin R.H."/>
        </authorList>
    </citation>
    <scope>NUCLEOTIDE SEQUENCE [LARGE SCALE GENOMIC DNA]</scope>
</reference>
<dbReference type="PROSITE" id="PS51257">
    <property type="entry name" value="PROKAR_LIPOPROTEIN"/>
    <property type="match status" value="1"/>
</dbReference>
<feature type="signal peptide" evidence="6">
    <location>
        <begin position="1"/>
        <end position="19"/>
    </location>
</feature>
<accession>A0AAZ3RM54</accession>
<name>A0AAZ3RM54_ONCTS</name>
<evidence type="ECO:0000313" key="9">
    <source>
        <dbReference type="Ensembl" id="ENSOTSP00005142682.1"/>
    </source>
</evidence>
<protein>
    <recommendedName>
        <fullName evidence="11">Polymeric immunoglobulin receptor-like</fullName>
    </recommendedName>
</protein>
<feature type="domain" description="Immunoglobulin V-set" evidence="7">
    <location>
        <begin position="253"/>
        <end position="328"/>
    </location>
</feature>
<dbReference type="Pfam" id="PF07686">
    <property type="entry name" value="V-set"/>
    <property type="match status" value="3"/>
</dbReference>
<keyword evidence="3 5" id="KW-0472">Membrane</keyword>
<dbReference type="GO" id="GO:0004888">
    <property type="term" value="F:transmembrane signaling receptor activity"/>
    <property type="evidence" value="ECO:0007669"/>
    <property type="project" value="TreeGrafter"/>
</dbReference>
<feature type="chain" id="PRO_5044263278" description="Polymeric immunoglobulin receptor-like" evidence="6">
    <location>
        <begin position="20"/>
        <end position="566"/>
    </location>
</feature>
<proteinExistence type="predicted"/>
<dbReference type="GeneID" id="121845219"/>
<evidence type="ECO:0000256" key="3">
    <source>
        <dbReference type="ARBA" id="ARBA00023136"/>
    </source>
</evidence>
<feature type="compositionally biased region" description="Polar residues" evidence="4">
    <location>
        <begin position="537"/>
        <end position="552"/>
    </location>
</feature>
<evidence type="ECO:0000256" key="6">
    <source>
        <dbReference type="SAM" id="SignalP"/>
    </source>
</evidence>
<keyword evidence="2 5" id="KW-0812">Transmembrane</keyword>
<reference evidence="9" key="2">
    <citation type="submission" date="2025-08" db="UniProtKB">
        <authorList>
            <consortium name="Ensembl"/>
        </authorList>
    </citation>
    <scope>IDENTIFICATION</scope>
</reference>
<feature type="region of interest" description="Disordered" evidence="4">
    <location>
        <begin position="362"/>
        <end position="387"/>
    </location>
</feature>
<keyword evidence="6" id="KW-0732">Signal</keyword>
<dbReference type="RefSeq" id="XP_042172028.1">
    <property type="nucleotide sequence ID" value="XM_042316094.1"/>
</dbReference>
<dbReference type="Ensembl" id="ENSOTST00005126937.1">
    <property type="protein sequence ID" value="ENSOTSP00005142682.1"/>
    <property type="gene ID" value="ENSOTSG00005058400.1"/>
</dbReference>
<dbReference type="KEGG" id="otw:121845219"/>
<evidence type="ECO:0000313" key="10">
    <source>
        <dbReference type="Proteomes" id="UP000694402"/>
    </source>
</evidence>
<feature type="region of interest" description="Disordered" evidence="4">
    <location>
        <begin position="537"/>
        <end position="566"/>
    </location>
</feature>
<reference evidence="9" key="3">
    <citation type="submission" date="2025-09" db="UniProtKB">
        <authorList>
            <consortium name="Ensembl"/>
        </authorList>
    </citation>
    <scope>IDENTIFICATION</scope>
</reference>
<feature type="domain" description="Immunoglobulin V-set" evidence="7">
    <location>
        <begin position="141"/>
        <end position="215"/>
    </location>
</feature>
<dbReference type="InterPro" id="IPR003599">
    <property type="entry name" value="Ig_sub"/>
</dbReference>
<dbReference type="Proteomes" id="UP000694402">
    <property type="component" value="Unassembled WGS sequence"/>
</dbReference>
<organism evidence="9 10">
    <name type="scientific">Oncorhynchus tshawytscha</name>
    <name type="common">Chinook salmon</name>
    <name type="synonym">Salmo tshawytscha</name>
    <dbReference type="NCBI Taxonomy" id="74940"/>
    <lineage>
        <taxon>Eukaryota</taxon>
        <taxon>Metazoa</taxon>
        <taxon>Chordata</taxon>
        <taxon>Craniata</taxon>
        <taxon>Vertebrata</taxon>
        <taxon>Euteleostomi</taxon>
        <taxon>Actinopterygii</taxon>
        <taxon>Neopterygii</taxon>
        <taxon>Teleostei</taxon>
        <taxon>Protacanthopterygii</taxon>
        <taxon>Salmoniformes</taxon>
        <taxon>Salmonidae</taxon>
        <taxon>Salmoninae</taxon>
        <taxon>Oncorhynchus</taxon>
    </lineage>
</organism>
<keyword evidence="10" id="KW-1185">Reference proteome</keyword>
<sequence>MRILLTVLLLSFMTGCLSSFKVTGSSGGTVIIYCHYSTEDRSHEKYFCLGQYSYSLRCEDQIRTGLNNTWKHSGRFSLYDNTGGKYFKVIIRQLTRQDEGTYWCGVDKPIIPDSYTKVELEVKKDDCCVKSVTETAFLGGEATIRCNYPEDHEDRIKYFCKEQDRFICNSMNSKNNKISNIVQRFSVSDNRGERFSTVTINDLTEDDTGTYWCGVETSRTEQRYITLITQVKLLVINWRDVKPINVTEQVGETARLTCKYPDDHKKNEKFFCKGDSPLTCEDNVRTTVHHEVVYKGRFSLRDNPRTTVFTVHIKELRPEDSGTYWCGSDRRWRPADFTRFILSVVAPTTTIMKTKTTAPPTTTFLSLSSPSSSSSSSSSSPSSLSPASSLNGSGTSVVIMVSVSLVVLLLLISLIQVYRWKYNKDTGSVSSTHRVSPDTGNNDGGCHGDGDYEEIMERAPRSDSGAATSTIYTTVNLPTSHSDSPHYASVNFHKNPSSPNEATATITKEGSCPNEATASIAKEGTSSCDYATVNFGQSPTYSTVNHPHSSSEAPPIYSTVSKPRDT</sequence>
<dbReference type="SMART" id="SM00409">
    <property type="entry name" value="IG"/>
    <property type="match status" value="3"/>
</dbReference>
<dbReference type="CDD" id="cd05716">
    <property type="entry name" value="IgV_pIgR_like"/>
    <property type="match status" value="2"/>
</dbReference>
<keyword evidence="5" id="KW-1133">Transmembrane helix</keyword>
<feature type="domain" description="Immunoglobulin" evidence="8">
    <location>
        <begin position="131"/>
        <end position="236"/>
    </location>
</feature>
<dbReference type="AlphaFoldDB" id="A0AAZ3RM54"/>
<dbReference type="GeneTree" id="ENSGT00950000182977"/>
<evidence type="ECO:0000259" key="7">
    <source>
        <dbReference type="SMART" id="SM00406"/>
    </source>
</evidence>
<evidence type="ECO:0000256" key="4">
    <source>
        <dbReference type="SAM" id="MobiDB-lite"/>
    </source>
</evidence>
<dbReference type="PANTHER" id="PTHR11860:SF118">
    <property type="entry name" value="CMRF35-LIKE MOLECULE 3-RELATED"/>
    <property type="match status" value="1"/>
</dbReference>
<dbReference type="SMART" id="SM00406">
    <property type="entry name" value="IGv"/>
    <property type="match status" value="2"/>
</dbReference>
<evidence type="ECO:0000256" key="1">
    <source>
        <dbReference type="ARBA" id="ARBA00004370"/>
    </source>
</evidence>
<dbReference type="GO" id="GO:0005886">
    <property type="term" value="C:plasma membrane"/>
    <property type="evidence" value="ECO:0007669"/>
    <property type="project" value="TreeGrafter"/>
</dbReference>